<evidence type="ECO:0000256" key="3">
    <source>
        <dbReference type="ARBA" id="ARBA00022989"/>
    </source>
</evidence>
<feature type="transmembrane region" description="Helical" evidence="5">
    <location>
        <begin position="206"/>
        <end position="224"/>
    </location>
</feature>
<evidence type="ECO:0000256" key="4">
    <source>
        <dbReference type="ARBA" id="ARBA00023136"/>
    </source>
</evidence>
<comment type="subcellular location">
    <subcellularLocation>
        <location evidence="1">Membrane</location>
        <topology evidence="1">Multi-pass membrane protein</topology>
    </subcellularLocation>
</comment>
<feature type="domain" description="O-antigen ligase-related" evidence="6">
    <location>
        <begin position="239"/>
        <end position="396"/>
    </location>
</feature>
<protein>
    <recommendedName>
        <fullName evidence="6">O-antigen ligase-related domain-containing protein</fullName>
    </recommendedName>
</protein>
<evidence type="ECO:0000256" key="5">
    <source>
        <dbReference type="SAM" id="Phobius"/>
    </source>
</evidence>
<evidence type="ECO:0000259" key="6">
    <source>
        <dbReference type="Pfam" id="PF04932"/>
    </source>
</evidence>
<feature type="transmembrane region" description="Helical" evidence="5">
    <location>
        <begin position="139"/>
        <end position="155"/>
    </location>
</feature>
<dbReference type="Proteomes" id="UP000231564">
    <property type="component" value="Chromosome MARIT"/>
</dbReference>
<sequence>MNYMNIFNKLYKGSVITDIYALILFSLVSLCFVFTSKVITPTIILVIGYQFYRYFKNKVSATYFFTTFFYLLIYAAIFYGSIHKIILIALLIFLSILYFKRNITNTPRYTSEIIILIFSGLILINHFIFPPYLKGLDVYIYYFLIPFLFLGIKKQNFNFSITKSIKVYISSILVATFFLFITNIYHGTLFLKTNTFFPKYIGIIHVYYGMFLGAACCLLLYLYAVKKHYYNTFIDICIFSILVILLAYTGARISLIAVIISLLFYAYTKINLSTYKKVCLVGLLLFGFTFIGTKIPRVQYGIQEIQHLYNAVKTNNKEYLINNSWRNMNQRFLVTKYTLQEIKEHFLLGIGIQNVTNQISNKIIKDGYKHFKPINSHNQYLNVMVSMGFISFLYFIFLLLYFIKQSNNAIYFFLFFLIIMFTESILVRGKGISLFFLFTLIFSVKRKSLDD</sequence>
<organism evidence="7 8">
    <name type="scientific">Tenacibaculum maritimum NCIMB 2154</name>
    <dbReference type="NCBI Taxonomy" id="1349785"/>
    <lineage>
        <taxon>Bacteria</taxon>
        <taxon>Pseudomonadati</taxon>
        <taxon>Bacteroidota</taxon>
        <taxon>Flavobacteriia</taxon>
        <taxon>Flavobacteriales</taxon>
        <taxon>Flavobacteriaceae</taxon>
        <taxon>Tenacibaculum</taxon>
    </lineage>
</organism>
<evidence type="ECO:0000313" key="8">
    <source>
        <dbReference type="Proteomes" id="UP000231564"/>
    </source>
</evidence>
<dbReference type="InterPro" id="IPR051533">
    <property type="entry name" value="WaaL-like"/>
</dbReference>
<dbReference type="STRING" id="1349785.GCA_000509405_00773"/>
<feature type="transmembrane region" description="Helical" evidence="5">
    <location>
        <begin position="20"/>
        <end position="49"/>
    </location>
</feature>
<feature type="transmembrane region" description="Helical" evidence="5">
    <location>
        <begin position="274"/>
        <end position="293"/>
    </location>
</feature>
<dbReference type="KEGG" id="tmar:MARIT_3158"/>
<feature type="transmembrane region" description="Helical" evidence="5">
    <location>
        <begin position="85"/>
        <end position="101"/>
    </location>
</feature>
<feature type="transmembrane region" description="Helical" evidence="5">
    <location>
        <begin position="236"/>
        <end position="268"/>
    </location>
</feature>
<reference evidence="7 8" key="1">
    <citation type="submission" date="2016-11" db="EMBL/GenBank/DDBJ databases">
        <authorList>
            <person name="Jaros S."/>
            <person name="Januszkiewicz K."/>
            <person name="Wedrychowicz H."/>
        </authorList>
    </citation>
    <scope>NUCLEOTIDE SEQUENCE [LARGE SCALE GENOMIC DNA]</scope>
    <source>
        <strain evidence="7">NCIMB 2154T</strain>
    </source>
</reference>
<dbReference type="InterPro" id="IPR007016">
    <property type="entry name" value="O-antigen_ligase-rel_domated"/>
</dbReference>
<feature type="transmembrane region" description="Helical" evidence="5">
    <location>
        <begin position="409"/>
        <end position="442"/>
    </location>
</feature>
<dbReference type="GO" id="GO:0016020">
    <property type="term" value="C:membrane"/>
    <property type="evidence" value="ECO:0007669"/>
    <property type="project" value="UniProtKB-SubCell"/>
</dbReference>
<proteinExistence type="predicted"/>
<dbReference type="EMBL" id="LT634361">
    <property type="protein sequence ID" value="SFZ85327.1"/>
    <property type="molecule type" value="Genomic_DNA"/>
</dbReference>
<feature type="transmembrane region" description="Helical" evidence="5">
    <location>
        <begin position="380"/>
        <end position="403"/>
    </location>
</feature>
<keyword evidence="4 5" id="KW-0472">Membrane</keyword>
<dbReference type="Pfam" id="PF04932">
    <property type="entry name" value="Wzy_C"/>
    <property type="match status" value="1"/>
</dbReference>
<evidence type="ECO:0000256" key="1">
    <source>
        <dbReference type="ARBA" id="ARBA00004141"/>
    </source>
</evidence>
<feature type="transmembrane region" description="Helical" evidence="5">
    <location>
        <begin position="61"/>
        <end position="79"/>
    </location>
</feature>
<gene>
    <name evidence="7" type="ORF">MARIT_3158</name>
</gene>
<dbReference type="PANTHER" id="PTHR37422">
    <property type="entry name" value="TEICHURONIC ACID BIOSYNTHESIS PROTEIN TUAE"/>
    <property type="match status" value="1"/>
</dbReference>
<name>A0A2H1EDP7_9FLAO</name>
<keyword evidence="8" id="KW-1185">Reference proteome</keyword>
<evidence type="ECO:0000313" key="7">
    <source>
        <dbReference type="EMBL" id="SFZ85327.1"/>
    </source>
</evidence>
<keyword evidence="2 5" id="KW-0812">Transmembrane</keyword>
<evidence type="ECO:0000256" key="2">
    <source>
        <dbReference type="ARBA" id="ARBA00022692"/>
    </source>
</evidence>
<feature type="transmembrane region" description="Helical" evidence="5">
    <location>
        <begin position="113"/>
        <end position="133"/>
    </location>
</feature>
<feature type="transmembrane region" description="Helical" evidence="5">
    <location>
        <begin position="167"/>
        <end position="186"/>
    </location>
</feature>
<dbReference type="PANTHER" id="PTHR37422:SF13">
    <property type="entry name" value="LIPOPOLYSACCHARIDE BIOSYNTHESIS PROTEIN PA4999-RELATED"/>
    <property type="match status" value="1"/>
</dbReference>
<accession>A0A2H1EDP7</accession>
<dbReference type="AlphaFoldDB" id="A0A2H1EDP7"/>
<keyword evidence="3 5" id="KW-1133">Transmembrane helix</keyword>